<reference evidence="1 2" key="1">
    <citation type="journal article" date="2023" name="J. Hered.">
        <title>Chromosome-level genome of the wood stork (Mycteria americana) provides insight into avian chromosome evolution.</title>
        <authorList>
            <person name="Flamio R. Jr."/>
            <person name="Ramstad K.M."/>
        </authorList>
    </citation>
    <scope>NUCLEOTIDE SEQUENCE [LARGE SCALE GENOMIC DNA]</scope>
    <source>
        <strain evidence="1">JAX WOST 10</strain>
    </source>
</reference>
<accession>A0AAN7PLM1</accession>
<evidence type="ECO:0000313" key="1">
    <source>
        <dbReference type="EMBL" id="KAK4832867.1"/>
    </source>
</evidence>
<sequence length="253" mass="29021">MRHGNRLPREAVDAPSLEVFKFRLDAAYEQLDLENCFIPLTMSEVPKTTSVLAKWLVSKTEIKPMDIIVKYQYQNWIHPDKGPSTRGPSKQERHYFSPLQPVSAMNSRLLVKISTKHTGAELTLAVQYSVTYIVDSRAEVIDLDDRTECTINKLASDTKLGGAVDALDGCTAIHRDLDKQKKWASRNLMKLNTGKCKDLYLRKNNPMHQYTLGSCSRTLPGHNKKFLFRLKPILSNSQERRNRARIYLKECLR</sequence>
<organism evidence="1 2">
    <name type="scientific">Mycteria americana</name>
    <name type="common">Wood stork</name>
    <dbReference type="NCBI Taxonomy" id="33587"/>
    <lineage>
        <taxon>Eukaryota</taxon>
        <taxon>Metazoa</taxon>
        <taxon>Chordata</taxon>
        <taxon>Craniata</taxon>
        <taxon>Vertebrata</taxon>
        <taxon>Euteleostomi</taxon>
        <taxon>Archelosauria</taxon>
        <taxon>Archosauria</taxon>
        <taxon>Dinosauria</taxon>
        <taxon>Saurischia</taxon>
        <taxon>Theropoda</taxon>
        <taxon>Coelurosauria</taxon>
        <taxon>Aves</taxon>
        <taxon>Neognathae</taxon>
        <taxon>Neoaves</taxon>
        <taxon>Aequornithes</taxon>
        <taxon>Ciconiiformes</taxon>
        <taxon>Ciconiidae</taxon>
        <taxon>Mycteria</taxon>
    </lineage>
</organism>
<dbReference type="AlphaFoldDB" id="A0AAN7PLM1"/>
<dbReference type="EMBL" id="JAUNZN010000001">
    <property type="protein sequence ID" value="KAK4832867.1"/>
    <property type="molecule type" value="Genomic_DNA"/>
</dbReference>
<dbReference type="Proteomes" id="UP001333110">
    <property type="component" value="Unassembled WGS sequence"/>
</dbReference>
<evidence type="ECO:0000313" key="2">
    <source>
        <dbReference type="Proteomes" id="UP001333110"/>
    </source>
</evidence>
<comment type="caution">
    <text evidence="1">The sequence shown here is derived from an EMBL/GenBank/DDBJ whole genome shotgun (WGS) entry which is preliminary data.</text>
</comment>
<protein>
    <submittedName>
        <fullName evidence="1">Uncharacterized protein</fullName>
    </submittedName>
</protein>
<keyword evidence="2" id="KW-1185">Reference proteome</keyword>
<gene>
    <name evidence="1" type="ORF">QYF61_025963</name>
</gene>
<proteinExistence type="predicted"/>
<name>A0AAN7PLM1_MYCAM</name>